<dbReference type="AlphaFoldDB" id="A0A1H4GHS8"/>
<sequence>MIIIEKIKSIYPSLVQLPCEKHLDANEYKWFRTETDEIIGIKKSELSSRESDMLEIFLTPYYYDTPYITEREQQWIDLIYHHQPENLNENNPPGSFRFVFFKLSERSAEPETFREAIQGLFSVQMPIIWENDHTGFIIEERKGKGEEKLSFEQIIDVLMSDFYRKLSFYVSEFVDDIGDAPSHFSWSKHCFYIAQNHLKKDVTNFLDVIPYVYLDQLPDDQAARVTQAILQEVIQETDLLHTVQVFLECNSNATLTSKKLYMHRNSLQYRIDKFIEKTGIDVRQFQFALPTYLALLQMKINSWSDR</sequence>
<evidence type="ECO:0000313" key="3">
    <source>
        <dbReference type="Proteomes" id="UP000198584"/>
    </source>
</evidence>
<dbReference type="RefSeq" id="WP_176791654.1">
    <property type="nucleotide sequence ID" value="NZ_FNQR01000016.1"/>
</dbReference>
<dbReference type="SUPFAM" id="SSF46689">
    <property type="entry name" value="Homeodomain-like"/>
    <property type="match status" value="1"/>
</dbReference>
<accession>A0A1H4GHS8</accession>
<keyword evidence="3" id="KW-1185">Reference proteome</keyword>
<evidence type="ECO:0000259" key="1">
    <source>
        <dbReference type="Pfam" id="PF13556"/>
    </source>
</evidence>
<dbReference type="InterPro" id="IPR025736">
    <property type="entry name" value="PucR_C-HTH_dom"/>
</dbReference>
<dbReference type="Gene3D" id="1.10.10.2840">
    <property type="entry name" value="PucR C-terminal helix-turn-helix domain"/>
    <property type="match status" value="1"/>
</dbReference>
<dbReference type="EMBL" id="FNQR01000016">
    <property type="protein sequence ID" value="SEB09114.1"/>
    <property type="molecule type" value="Genomic_DNA"/>
</dbReference>
<organism evidence="2 3">
    <name type="scientific">Thalassobacillus cyri</name>
    <dbReference type="NCBI Taxonomy" id="571932"/>
    <lineage>
        <taxon>Bacteria</taxon>
        <taxon>Bacillati</taxon>
        <taxon>Bacillota</taxon>
        <taxon>Bacilli</taxon>
        <taxon>Bacillales</taxon>
        <taxon>Bacillaceae</taxon>
        <taxon>Thalassobacillus</taxon>
    </lineage>
</organism>
<dbReference type="InterPro" id="IPR051448">
    <property type="entry name" value="CdaR-like_regulators"/>
</dbReference>
<dbReference type="Pfam" id="PF13556">
    <property type="entry name" value="HTH_30"/>
    <property type="match status" value="1"/>
</dbReference>
<dbReference type="InterPro" id="IPR042070">
    <property type="entry name" value="PucR_C-HTH_sf"/>
</dbReference>
<gene>
    <name evidence="2" type="ORF">SAMN05421743_11629</name>
</gene>
<dbReference type="Proteomes" id="UP000198584">
    <property type="component" value="Unassembled WGS sequence"/>
</dbReference>
<evidence type="ECO:0000313" key="2">
    <source>
        <dbReference type="EMBL" id="SEB09114.1"/>
    </source>
</evidence>
<protein>
    <submittedName>
        <fullName evidence="2">PucR C-terminal helix-turn-helix domain-containing protein</fullName>
    </submittedName>
</protein>
<dbReference type="PANTHER" id="PTHR33744">
    <property type="entry name" value="CARBOHYDRATE DIACID REGULATOR"/>
    <property type="match status" value="1"/>
</dbReference>
<dbReference type="STRING" id="571932.SAMN05421743_11629"/>
<dbReference type="InterPro" id="IPR009057">
    <property type="entry name" value="Homeodomain-like_sf"/>
</dbReference>
<feature type="domain" description="PucR C-terminal helix-turn-helix" evidence="1">
    <location>
        <begin position="239"/>
        <end position="295"/>
    </location>
</feature>
<proteinExistence type="predicted"/>
<name>A0A1H4GHS8_9BACI</name>
<dbReference type="PANTHER" id="PTHR33744:SF15">
    <property type="entry name" value="CARBOHYDRATE DIACID REGULATOR"/>
    <property type="match status" value="1"/>
</dbReference>
<reference evidence="2 3" key="1">
    <citation type="submission" date="2016-10" db="EMBL/GenBank/DDBJ databases">
        <authorList>
            <person name="de Groot N.N."/>
        </authorList>
    </citation>
    <scope>NUCLEOTIDE SEQUENCE [LARGE SCALE GENOMIC DNA]</scope>
    <source>
        <strain evidence="2 3">CCM7597</strain>
    </source>
</reference>